<evidence type="ECO:0000313" key="1">
    <source>
        <dbReference type="EMBL" id="KAJ2796171.1"/>
    </source>
</evidence>
<reference evidence="1" key="1">
    <citation type="submission" date="2022-07" db="EMBL/GenBank/DDBJ databases">
        <title>Phylogenomic reconstructions and comparative analyses of Kickxellomycotina fungi.</title>
        <authorList>
            <person name="Reynolds N.K."/>
            <person name="Stajich J.E."/>
            <person name="Barry K."/>
            <person name="Grigoriev I.V."/>
            <person name="Crous P."/>
            <person name="Smith M.E."/>
        </authorList>
    </citation>
    <scope>NUCLEOTIDE SEQUENCE</scope>
    <source>
        <strain evidence="1">BCRC 34780</strain>
    </source>
</reference>
<feature type="non-terminal residue" evidence="1">
    <location>
        <position position="258"/>
    </location>
</feature>
<organism evidence="1 2">
    <name type="scientific">Coemansia helicoidea</name>
    <dbReference type="NCBI Taxonomy" id="1286919"/>
    <lineage>
        <taxon>Eukaryota</taxon>
        <taxon>Fungi</taxon>
        <taxon>Fungi incertae sedis</taxon>
        <taxon>Zoopagomycota</taxon>
        <taxon>Kickxellomycotina</taxon>
        <taxon>Kickxellomycetes</taxon>
        <taxon>Kickxellales</taxon>
        <taxon>Kickxellaceae</taxon>
        <taxon>Coemansia</taxon>
    </lineage>
</organism>
<dbReference type="EMBL" id="JANBUN010001951">
    <property type="protein sequence ID" value="KAJ2796171.1"/>
    <property type="molecule type" value="Genomic_DNA"/>
</dbReference>
<name>A0ACC1KW38_9FUNG</name>
<keyword evidence="2" id="KW-1185">Reference proteome</keyword>
<comment type="caution">
    <text evidence="1">The sequence shown here is derived from an EMBL/GenBank/DDBJ whole genome shotgun (WGS) entry which is preliminary data.</text>
</comment>
<protein>
    <submittedName>
        <fullName evidence="1">Uncharacterized protein</fullName>
    </submittedName>
</protein>
<gene>
    <name evidence="1" type="ORF">H4R21_004820</name>
</gene>
<sequence>MAGTAAAEGSLRDIGLAGSPLGALRRPLGAVGPGLGSSLLYGAAAEEKVVLDVGSFTLRAGFSGDRAPLHSRPLYSSFTAVGPTGRLVGHGPGLLSGAAVDDGELDALLVEQIRAVYRSELLADPRTRKVAVVESALLPGRVKRAVARVLLCNLRVPQLSFYPAAVAGLMACGATAGLVVDCGHRSAAVVPVYDGRPLNAYLTATPMAGDLLLRNLRALLRQFAVFVPAAAATATEQPPDDQILDDATCARVLRDLCS</sequence>
<proteinExistence type="predicted"/>
<accession>A0ACC1KW38</accession>
<evidence type="ECO:0000313" key="2">
    <source>
        <dbReference type="Proteomes" id="UP001140087"/>
    </source>
</evidence>
<dbReference type="Proteomes" id="UP001140087">
    <property type="component" value="Unassembled WGS sequence"/>
</dbReference>